<accession>A0ABY5DS12</accession>
<proteinExistence type="predicted"/>
<name>A0ABY5DS12_9ACTN</name>
<protein>
    <submittedName>
        <fullName evidence="1">Uncharacterized protein</fullName>
    </submittedName>
</protein>
<sequence length="94" mass="10132">MSTLTDCARFFAEDPAPLVAASFCCPWCLAELGDTTVEVGAHDSLAHCECIRCDHDWDLALQAAQVMRLTLAPPPTLHVRFAREGGGDLWSSAA</sequence>
<dbReference type="Proteomes" id="UP001056035">
    <property type="component" value="Chromosome"/>
</dbReference>
<reference evidence="1 2" key="1">
    <citation type="submission" date="2022-06" db="EMBL/GenBank/DDBJ databases">
        <title>Paraconexibacter antarcticus.</title>
        <authorList>
            <person name="Kim C.S."/>
        </authorList>
    </citation>
    <scope>NUCLEOTIDE SEQUENCE [LARGE SCALE GENOMIC DNA]</scope>
    <source>
        <strain evidence="1 2">02-257</strain>
    </source>
</reference>
<dbReference type="RefSeq" id="WP_254570247.1">
    <property type="nucleotide sequence ID" value="NZ_CP098502.1"/>
</dbReference>
<organism evidence="1 2">
    <name type="scientific">Paraconexibacter antarcticus</name>
    <dbReference type="NCBI Taxonomy" id="2949664"/>
    <lineage>
        <taxon>Bacteria</taxon>
        <taxon>Bacillati</taxon>
        <taxon>Actinomycetota</taxon>
        <taxon>Thermoleophilia</taxon>
        <taxon>Solirubrobacterales</taxon>
        <taxon>Paraconexibacteraceae</taxon>
        <taxon>Paraconexibacter</taxon>
    </lineage>
</organism>
<gene>
    <name evidence="1" type="ORF">NBH00_19510</name>
</gene>
<keyword evidence="2" id="KW-1185">Reference proteome</keyword>
<evidence type="ECO:0000313" key="1">
    <source>
        <dbReference type="EMBL" id="UTI63522.1"/>
    </source>
</evidence>
<evidence type="ECO:0000313" key="2">
    <source>
        <dbReference type="Proteomes" id="UP001056035"/>
    </source>
</evidence>
<dbReference type="EMBL" id="CP098502">
    <property type="protein sequence ID" value="UTI63522.1"/>
    <property type="molecule type" value="Genomic_DNA"/>
</dbReference>